<protein>
    <submittedName>
        <fullName evidence="2">Uncharacterized membrane protein YidH (DUF202 family)</fullName>
    </submittedName>
</protein>
<proteinExistence type="predicted"/>
<dbReference type="RefSeq" id="WP_209452709.1">
    <property type="nucleotide sequence ID" value="NZ_JAGGLT010000002.1"/>
</dbReference>
<comment type="caution">
    <text evidence="2">The sequence shown here is derived from an EMBL/GenBank/DDBJ whole genome shotgun (WGS) entry which is preliminary data.</text>
</comment>
<name>A0ABS4NAN2_9THEO</name>
<keyword evidence="1" id="KW-1133">Transmembrane helix</keyword>
<feature type="transmembrane region" description="Helical" evidence="1">
    <location>
        <begin position="12"/>
        <end position="34"/>
    </location>
</feature>
<sequence length="101" mass="11658">MIKEQKNIRPKLIFLYVLNIIASGFFVFIVTKFLLNSSTLIGAIDIVLFIAAIVLDVVIVNFLRLKKNIKQPLDVIPKNIYIWHSVVFLIGLAILLYVYYF</sequence>
<keyword evidence="3" id="KW-1185">Reference proteome</keyword>
<evidence type="ECO:0000313" key="3">
    <source>
        <dbReference type="Proteomes" id="UP001166402"/>
    </source>
</evidence>
<evidence type="ECO:0000313" key="2">
    <source>
        <dbReference type="EMBL" id="MBP2070727.1"/>
    </source>
</evidence>
<accession>A0ABS4NAN2</accession>
<dbReference type="Proteomes" id="UP001166402">
    <property type="component" value="Unassembled WGS sequence"/>
</dbReference>
<reference evidence="2" key="1">
    <citation type="submission" date="2021-03" db="EMBL/GenBank/DDBJ databases">
        <title>Genomic Encyclopedia of Type Strains, Phase IV (KMG-IV): sequencing the most valuable type-strain genomes for metagenomic binning, comparative biology and taxonomic classification.</title>
        <authorList>
            <person name="Goeker M."/>
        </authorList>
    </citation>
    <scope>NUCLEOTIDE SEQUENCE</scope>
    <source>
        <strain evidence="2">DSM 101588</strain>
    </source>
</reference>
<dbReference type="EMBL" id="JAGGLT010000002">
    <property type="protein sequence ID" value="MBP2070727.1"/>
    <property type="molecule type" value="Genomic_DNA"/>
</dbReference>
<feature type="transmembrane region" description="Helical" evidence="1">
    <location>
        <begin position="40"/>
        <end position="59"/>
    </location>
</feature>
<evidence type="ECO:0000256" key="1">
    <source>
        <dbReference type="SAM" id="Phobius"/>
    </source>
</evidence>
<feature type="transmembrane region" description="Helical" evidence="1">
    <location>
        <begin position="80"/>
        <end position="100"/>
    </location>
</feature>
<keyword evidence="1" id="KW-0472">Membrane</keyword>
<keyword evidence="1" id="KW-0812">Transmembrane</keyword>
<organism evidence="2 3">
    <name type="scientific">Thermoanaerobacterium butyriciformans</name>
    <dbReference type="NCBI Taxonomy" id="1702242"/>
    <lineage>
        <taxon>Bacteria</taxon>
        <taxon>Bacillati</taxon>
        <taxon>Bacillota</taxon>
        <taxon>Clostridia</taxon>
        <taxon>Thermoanaerobacterales</taxon>
        <taxon>Thermoanaerobacteraceae</taxon>
        <taxon>Thermoanaerobacterium</taxon>
    </lineage>
</organism>
<gene>
    <name evidence="2" type="ORF">J2Z80_000225</name>
</gene>